<dbReference type="Pfam" id="PF04998">
    <property type="entry name" value="RNA_pol_Rpb1_5"/>
    <property type="match status" value="1"/>
</dbReference>
<dbReference type="SUPFAM" id="SSF64484">
    <property type="entry name" value="beta and beta-prime subunits of DNA dependent RNA-polymerase"/>
    <property type="match status" value="1"/>
</dbReference>
<evidence type="ECO:0000256" key="5">
    <source>
        <dbReference type="ARBA" id="ARBA00022695"/>
    </source>
</evidence>
<organism evidence="15 16">
    <name type="scientific">Pterulicium gracile</name>
    <dbReference type="NCBI Taxonomy" id="1884261"/>
    <lineage>
        <taxon>Eukaryota</taxon>
        <taxon>Fungi</taxon>
        <taxon>Dikarya</taxon>
        <taxon>Basidiomycota</taxon>
        <taxon>Agaricomycotina</taxon>
        <taxon>Agaricomycetes</taxon>
        <taxon>Agaricomycetidae</taxon>
        <taxon>Agaricales</taxon>
        <taxon>Pleurotineae</taxon>
        <taxon>Pterulaceae</taxon>
        <taxon>Pterulicium</taxon>
    </lineage>
</organism>
<dbReference type="Pfam" id="PF04983">
    <property type="entry name" value="RNA_pol_Rpb1_3"/>
    <property type="match status" value="1"/>
</dbReference>
<dbReference type="Gene3D" id="1.10.132.30">
    <property type="match status" value="1"/>
</dbReference>
<keyword evidence="10" id="KW-0539">Nucleus</keyword>
<evidence type="ECO:0000256" key="8">
    <source>
        <dbReference type="ARBA" id="ARBA00022842"/>
    </source>
</evidence>
<dbReference type="Gene3D" id="2.40.40.20">
    <property type="match status" value="1"/>
</dbReference>
<dbReference type="Proteomes" id="UP000305067">
    <property type="component" value="Unassembled WGS sequence"/>
</dbReference>
<keyword evidence="4 12" id="KW-0808">Transferase</keyword>
<evidence type="ECO:0000259" key="14">
    <source>
        <dbReference type="SMART" id="SM00663"/>
    </source>
</evidence>
<evidence type="ECO:0000256" key="1">
    <source>
        <dbReference type="ARBA" id="ARBA00004123"/>
    </source>
</evidence>
<dbReference type="EMBL" id="ML178816">
    <property type="protein sequence ID" value="TFL05941.1"/>
    <property type="molecule type" value="Genomic_DNA"/>
</dbReference>
<dbReference type="Pfam" id="PF00623">
    <property type="entry name" value="RNA_pol_Rpb1_2"/>
    <property type="match status" value="1"/>
</dbReference>
<feature type="compositionally biased region" description="Acidic residues" evidence="13">
    <location>
        <begin position="1467"/>
        <end position="1482"/>
    </location>
</feature>
<dbReference type="InterPro" id="IPR007081">
    <property type="entry name" value="RNA_pol_Rpb1_5"/>
</dbReference>
<evidence type="ECO:0000313" key="16">
    <source>
        <dbReference type="Proteomes" id="UP000305067"/>
    </source>
</evidence>
<keyword evidence="9 12" id="KW-0804">Transcription</keyword>
<dbReference type="GO" id="GO:0005736">
    <property type="term" value="C:RNA polymerase I complex"/>
    <property type="evidence" value="ECO:0007669"/>
    <property type="project" value="TreeGrafter"/>
</dbReference>
<dbReference type="GO" id="GO:0006351">
    <property type="term" value="P:DNA-templated transcription"/>
    <property type="evidence" value="ECO:0007669"/>
    <property type="project" value="InterPro"/>
</dbReference>
<dbReference type="FunFam" id="2.40.40.20:FF:000019">
    <property type="entry name" value="DNA-directed RNA polymerase II subunit RPB1"/>
    <property type="match status" value="1"/>
</dbReference>
<proteinExistence type="inferred from homology"/>
<dbReference type="FunFam" id="3.30.1490.180:FF:000003">
    <property type="entry name" value="DNA-directed RNA polymerase subunit"/>
    <property type="match status" value="1"/>
</dbReference>
<dbReference type="InterPro" id="IPR044893">
    <property type="entry name" value="RNA_pol_Rpb1_clamp_domain"/>
</dbReference>
<accession>A0A5C3QZI2</accession>
<keyword evidence="7" id="KW-0862">Zinc</keyword>
<keyword evidence="16" id="KW-1185">Reference proteome</keyword>
<dbReference type="InterPro" id="IPR042102">
    <property type="entry name" value="RNA_pol_Rpb1_3_sf"/>
</dbReference>
<name>A0A5C3QZI2_9AGAR</name>
<feature type="compositionally biased region" description="Low complexity" evidence="13">
    <location>
        <begin position="1484"/>
        <end position="1494"/>
    </location>
</feature>
<dbReference type="InterPro" id="IPR006592">
    <property type="entry name" value="RNA_pol_N"/>
</dbReference>
<dbReference type="InterPro" id="IPR007066">
    <property type="entry name" value="RNA_pol_Rpb1_3"/>
</dbReference>
<dbReference type="SMART" id="SM00663">
    <property type="entry name" value="RPOLA_N"/>
    <property type="match status" value="1"/>
</dbReference>
<dbReference type="Pfam" id="PF04997">
    <property type="entry name" value="RNA_pol_Rpb1_1"/>
    <property type="match status" value="1"/>
</dbReference>
<dbReference type="GO" id="GO:0003677">
    <property type="term" value="F:DNA binding"/>
    <property type="evidence" value="ECO:0007669"/>
    <property type="project" value="InterPro"/>
</dbReference>
<dbReference type="FunFam" id="1.10.274.100:FF:000006">
    <property type="entry name" value="DNA-directed RNA polymerase subunit"/>
    <property type="match status" value="1"/>
</dbReference>
<sequence length="1748" mass="194267">MNISHSIPSSVSAISFSFLSTEDVRRISVKKIVNPVLLDDLNRPNPGGLYDPALGPSDNQDLCATCSQTSFSCPGHFGHIELASPVFHPLFMSNMHALLQGTCLFCHRFKMSRTVLCKYIGKLRLLERGLLEAAQGIDHLTSKKKMQRGSGKADEEEMADVDDFVDDESEKEYMTRINLYVHAHLSRVPAIKRDQYKDVMVYEARKVLFHSFFKDTALKKCQNEGCHSFAYSIRKDKHTKIIEYDLSEKQKAQQVRRRPDVLLHEQIDSFKNHKPNVDGDGDVDMEDEGETSEEGEGDNLLDLDEEEEDDDGEPRKKNSHVHQLEEGPRAANGKIKTSRGRNERVVAPEECRAHLRRLFTNEPIMCSLIFGRHGPFAPLNPHGFSPASADMFFLSVLPITPTRFRPPAKMGDILFEHPQNELLAKVLTTSYRLRDLNISLQAASQKSEGFDENVRRRIVGQLLDSLIQLQVDVNSFMDSNKNPAPVRQGKLPPAGIKQLLEKKEGLFRKHMMGKRVNYAARSVISPDVNIEPNEIGVPPVFAKKLTFPEPVTPFNVQELRQCVIIGPHGHPGASIVEYEDGRKQSLDKMTLEQRTSIANQLLAPQEGSRDTLMSKGLYTRTSSVPKKVYRHLRDGDILILNRQPTLHKPSMMAHRARVLHGEKTIRMHYANCNSYNADFDGDEMNIHFPQNQVARSEASYIANTDNQYLAATSGKPLRGLIQDHVVAGVWMTSQDAFFSREEYFQLIYGALRPEDGLLNSDKILTLPPAIRKPRPMWTGKQILSTILLNITPENAAGLNLRAETKVPGHLWREGSTEDKVVFMDGELLSGVLDKAAFGASDFGLVHSVYELYGSDCAGLLLGILSRLFTKFLQHRAFTCRMDDLVLTRDGNAHRANILRKGVNLGTEAAIENFPSLEGAEQEDIPEQLVGLLEDVLRDDNKMAGLDMTVKTKLGKLTSSISDAVMPHGLLRKFPHNHMQTMTISGAKGSAVNARQISCALGQQELEGRRVPVMVSGKTLPSFKPFETKAIAGGYVASRFLTGVKPQEFYFHCMAGREGLIDTAVKTSRSGYLQRCLIKHLEGIRIHYDHTVRGSDSSVYQFYYGGDGLDVTKQKHLYQFEFYARNEYSVVNRYRPKDVRQVVDPTTASDYMKKVLKKSAIPSERNALSGRDAYEPALSKFNPSRFLGATSEQFAVAVKAYVKANPQQLLKSKDSESMPIKVRDDPIPSKRFQDLLNVKYMRSLVDPGEAVGLLASQGVGEPSTQMTLNTFHFAGHGAANVTLGIPRLREIVMTASAKPKTPSMTMKVRPGTPLQDVSDFCKRASKLTLAKVVENVSVKERISMQGDARTTEFNIQIHFFPKEEYTAEYDVEPSEILSSFTTKFPLILKREMQLEMKKLDADLKSQISELGKGKKASGRGGGGEDAEGGGDDNDNGAAGADDVADDVSEVGDGDADAAKRQRQKAEQDSYDSDAEESDDDGQPYDDAAIEAAFASDAEEEQPTADKKSERKHRKLQGEVKKVASVFSQNLPLADDFSFDETTCSFVLKFGASMPKLLLVGIVERTCRATVIREIPGITDCFQVKQDTKKGDGVPEIKLTTNGSNLRGMWMFSSGSDESILEDDEIYSNDIYAVLKTYGVEMARGTILSEMSGVFKAYNIDVDRRHLELIADYMTFDGAYKPFNRKGISMNSSPLLKASFETTASFISDATLYGDYDDLTSPSGSIVLGRPNVTGTGAFDIMSPLVAVAA</sequence>
<dbReference type="Gene3D" id="1.10.274.100">
    <property type="entry name" value="RNA polymerase Rpb1, domain 3"/>
    <property type="match status" value="1"/>
</dbReference>
<reference evidence="15 16" key="1">
    <citation type="journal article" date="2019" name="Nat. Ecol. Evol.">
        <title>Megaphylogeny resolves global patterns of mushroom evolution.</title>
        <authorList>
            <person name="Varga T."/>
            <person name="Krizsan K."/>
            <person name="Foldi C."/>
            <person name="Dima B."/>
            <person name="Sanchez-Garcia M."/>
            <person name="Sanchez-Ramirez S."/>
            <person name="Szollosi G.J."/>
            <person name="Szarkandi J.G."/>
            <person name="Papp V."/>
            <person name="Albert L."/>
            <person name="Andreopoulos W."/>
            <person name="Angelini C."/>
            <person name="Antonin V."/>
            <person name="Barry K.W."/>
            <person name="Bougher N.L."/>
            <person name="Buchanan P."/>
            <person name="Buyck B."/>
            <person name="Bense V."/>
            <person name="Catcheside P."/>
            <person name="Chovatia M."/>
            <person name="Cooper J."/>
            <person name="Damon W."/>
            <person name="Desjardin D."/>
            <person name="Finy P."/>
            <person name="Geml J."/>
            <person name="Haridas S."/>
            <person name="Hughes K."/>
            <person name="Justo A."/>
            <person name="Karasinski D."/>
            <person name="Kautmanova I."/>
            <person name="Kiss B."/>
            <person name="Kocsube S."/>
            <person name="Kotiranta H."/>
            <person name="LaButti K.M."/>
            <person name="Lechner B.E."/>
            <person name="Liimatainen K."/>
            <person name="Lipzen A."/>
            <person name="Lukacs Z."/>
            <person name="Mihaltcheva S."/>
            <person name="Morgado L.N."/>
            <person name="Niskanen T."/>
            <person name="Noordeloos M.E."/>
            <person name="Ohm R.A."/>
            <person name="Ortiz-Santana B."/>
            <person name="Ovrebo C."/>
            <person name="Racz N."/>
            <person name="Riley R."/>
            <person name="Savchenko A."/>
            <person name="Shiryaev A."/>
            <person name="Soop K."/>
            <person name="Spirin V."/>
            <person name="Szebenyi C."/>
            <person name="Tomsovsky M."/>
            <person name="Tulloss R.E."/>
            <person name="Uehling J."/>
            <person name="Grigoriev I.V."/>
            <person name="Vagvolgyi C."/>
            <person name="Papp T."/>
            <person name="Martin F.M."/>
            <person name="Miettinen O."/>
            <person name="Hibbett D.S."/>
            <person name="Nagy L.G."/>
        </authorList>
    </citation>
    <scope>NUCLEOTIDE SEQUENCE [LARGE SCALE GENOMIC DNA]</scope>
    <source>
        <strain evidence="15 16">CBS 309.79</strain>
    </source>
</reference>
<keyword evidence="3 12" id="KW-0240">DNA-directed RNA polymerase</keyword>
<keyword evidence="6" id="KW-0479">Metal-binding</keyword>
<evidence type="ECO:0000256" key="6">
    <source>
        <dbReference type="ARBA" id="ARBA00022723"/>
    </source>
</evidence>
<keyword evidence="5 12" id="KW-0548">Nucleotidyltransferase</keyword>
<feature type="region of interest" description="Disordered" evidence="13">
    <location>
        <begin position="1409"/>
        <end position="1513"/>
    </location>
</feature>
<comment type="similarity">
    <text evidence="2 12">Belongs to the RNA polymerase beta' chain family.</text>
</comment>
<dbReference type="InterPro" id="IPR007080">
    <property type="entry name" value="RNA_pol_Rpb1_1"/>
</dbReference>
<dbReference type="EC" id="2.7.7.6" evidence="12"/>
<dbReference type="Gene3D" id="4.10.860.120">
    <property type="entry name" value="RNA polymerase II, clamp domain"/>
    <property type="match status" value="1"/>
</dbReference>
<feature type="compositionally biased region" description="Acidic residues" evidence="13">
    <location>
        <begin position="1441"/>
        <end position="1454"/>
    </location>
</feature>
<evidence type="ECO:0000256" key="13">
    <source>
        <dbReference type="SAM" id="MobiDB-lite"/>
    </source>
</evidence>
<comment type="subcellular location">
    <subcellularLocation>
        <location evidence="1">Nucleus</location>
    </subcellularLocation>
</comment>
<comment type="catalytic activity">
    <reaction evidence="11 12">
        <text>RNA(n) + a ribonucleoside 5'-triphosphate = RNA(n+1) + diphosphate</text>
        <dbReference type="Rhea" id="RHEA:21248"/>
        <dbReference type="Rhea" id="RHEA-COMP:14527"/>
        <dbReference type="Rhea" id="RHEA-COMP:17342"/>
        <dbReference type="ChEBI" id="CHEBI:33019"/>
        <dbReference type="ChEBI" id="CHEBI:61557"/>
        <dbReference type="ChEBI" id="CHEBI:140395"/>
        <dbReference type="EC" id="2.7.7.6"/>
    </reaction>
</comment>
<dbReference type="PANTHER" id="PTHR19376">
    <property type="entry name" value="DNA-DIRECTED RNA POLYMERASE"/>
    <property type="match status" value="1"/>
</dbReference>
<dbReference type="CDD" id="cd01435">
    <property type="entry name" value="RNAP_I_RPA1_N"/>
    <property type="match status" value="1"/>
</dbReference>
<evidence type="ECO:0000256" key="9">
    <source>
        <dbReference type="ARBA" id="ARBA00023163"/>
    </source>
</evidence>
<feature type="compositionally biased region" description="Acidic residues" evidence="13">
    <location>
        <begin position="1423"/>
        <end position="1433"/>
    </location>
</feature>
<evidence type="ECO:0000256" key="12">
    <source>
        <dbReference type="RuleBase" id="RU004279"/>
    </source>
</evidence>
<feature type="compositionally biased region" description="Basic and acidic residues" evidence="13">
    <location>
        <begin position="1455"/>
        <end position="1466"/>
    </location>
</feature>
<evidence type="ECO:0000256" key="3">
    <source>
        <dbReference type="ARBA" id="ARBA00022478"/>
    </source>
</evidence>
<evidence type="ECO:0000313" key="15">
    <source>
        <dbReference type="EMBL" id="TFL05941.1"/>
    </source>
</evidence>
<evidence type="ECO:0000256" key="10">
    <source>
        <dbReference type="ARBA" id="ARBA00023242"/>
    </source>
</evidence>
<dbReference type="InterPro" id="IPR047107">
    <property type="entry name" value="DNA-dir_RNA_pol1_lsu_C"/>
</dbReference>
<protein>
    <recommendedName>
        <fullName evidence="12">DNA-directed RNA polymerase subunit</fullName>
        <ecNumber evidence="12">2.7.7.6</ecNumber>
    </recommendedName>
</protein>
<dbReference type="InterPro" id="IPR007083">
    <property type="entry name" value="RNA_pol_Rpb1_4"/>
</dbReference>
<dbReference type="InterPro" id="IPR038120">
    <property type="entry name" value="Rpb1_funnel_sf"/>
</dbReference>
<gene>
    <name evidence="15" type="ORF">BDV98DRAFT_560899</name>
</gene>
<dbReference type="Gene3D" id="1.10.357.120">
    <property type="match status" value="1"/>
</dbReference>
<feature type="region of interest" description="Disordered" evidence="13">
    <location>
        <begin position="266"/>
        <end position="344"/>
    </location>
</feature>
<dbReference type="Gene3D" id="1.10.150.390">
    <property type="match status" value="1"/>
</dbReference>
<dbReference type="InterPro" id="IPR045867">
    <property type="entry name" value="DNA-dir_RpoC_beta_prime"/>
</dbReference>
<dbReference type="Pfam" id="PF05000">
    <property type="entry name" value="RNA_pol_Rpb1_4"/>
    <property type="match status" value="1"/>
</dbReference>
<feature type="compositionally biased region" description="Acidic residues" evidence="13">
    <location>
        <begin position="279"/>
        <end position="312"/>
    </location>
</feature>
<dbReference type="Gene3D" id="3.30.1490.180">
    <property type="entry name" value="RNA polymerase ii"/>
    <property type="match status" value="1"/>
</dbReference>
<dbReference type="FunFam" id="4.10.860.120:FF:000006">
    <property type="entry name" value="DNA-directed RNA polymerase subunit"/>
    <property type="match status" value="1"/>
</dbReference>
<dbReference type="CDD" id="cd02735">
    <property type="entry name" value="RNAP_I_Rpa1_C"/>
    <property type="match status" value="1"/>
</dbReference>
<dbReference type="GO" id="GO:0046872">
    <property type="term" value="F:metal ion binding"/>
    <property type="evidence" value="ECO:0007669"/>
    <property type="project" value="UniProtKB-KW"/>
</dbReference>
<dbReference type="GO" id="GO:0003899">
    <property type="term" value="F:DNA-directed RNA polymerase activity"/>
    <property type="evidence" value="ECO:0007669"/>
    <property type="project" value="UniProtKB-EC"/>
</dbReference>
<dbReference type="Gene3D" id="3.30.70.2850">
    <property type="match status" value="1"/>
</dbReference>
<dbReference type="InterPro" id="IPR015699">
    <property type="entry name" value="DNA-dir_RNA_pol1_lsu_N"/>
</dbReference>
<keyword evidence="8" id="KW-0460">Magnesium</keyword>
<evidence type="ECO:0000256" key="2">
    <source>
        <dbReference type="ARBA" id="ARBA00006460"/>
    </source>
</evidence>
<dbReference type="OrthoDB" id="270392at2759"/>
<feature type="domain" description="RNA polymerase N-terminal" evidence="14">
    <location>
        <begin position="390"/>
        <end position="732"/>
    </location>
</feature>
<dbReference type="InterPro" id="IPR000722">
    <property type="entry name" value="RNA_pol_asu"/>
</dbReference>
<feature type="compositionally biased region" description="Basic and acidic residues" evidence="13">
    <location>
        <begin position="266"/>
        <end position="277"/>
    </location>
</feature>
<evidence type="ECO:0000256" key="7">
    <source>
        <dbReference type="ARBA" id="ARBA00022833"/>
    </source>
</evidence>
<dbReference type="PANTHER" id="PTHR19376:SF11">
    <property type="entry name" value="DNA-DIRECTED RNA POLYMERASE I SUBUNIT RPA1"/>
    <property type="match status" value="1"/>
</dbReference>
<dbReference type="Gene3D" id="6.10.250.2940">
    <property type="match status" value="1"/>
</dbReference>
<dbReference type="STRING" id="1884261.A0A5C3QZI2"/>
<comment type="function">
    <text evidence="12">DNA-dependent RNA polymerase catalyzes the transcription of DNA into RNA using the four ribonucleoside triphosphates as substrates.</text>
</comment>
<evidence type="ECO:0000256" key="11">
    <source>
        <dbReference type="ARBA" id="ARBA00048552"/>
    </source>
</evidence>
<evidence type="ECO:0000256" key="4">
    <source>
        <dbReference type="ARBA" id="ARBA00022679"/>
    </source>
</evidence>